<gene>
    <name evidence="2" type="ORF">CDAUBV1_LOCUS6580</name>
    <name evidence="3" type="ORF">CDAUBV1_LOCUS6581</name>
    <name evidence="4" type="ORF">CDAUBV1_LOCUS6582</name>
</gene>
<protein>
    <submittedName>
        <fullName evidence="4">Uncharacterized protein</fullName>
    </submittedName>
</protein>
<evidence type="ECO:0000313" key="5">
    <source>
        <dbReference type="Proteomes" id="UP001497525"/>
    </source>
</evidence>
<dbReference type="EMBL" id="CAXLJL010000156">
    <property type="protein sequence ID" value="CAL5133323.1"/>
    <property type="molecule type" value="Genomic_DNA"/>
</dbReference>
<dbReference type="AlphaFoldDB" id="A0AAV2TA68"/>
<sequence>MADPQRNRPNRRDDDNDDDNADFPGAPDDKQRRDRNRDQDKDEDKLAAGRQDPAHRHGQQDRNDPDARQHADKHHHV</sequence>
<organism evidence="4 5">
    <name type="scientific">Calicophoron daubneyi</name>
    <name type="common">Rumen fluke</name>
    <name type="synonym">Paramphistomum daubneyi</name>
    <dbReference type="NCBI Taxonomy" id="300641"/>
    <lineage>
        <taxon>Eukaryota</taxon>
        <taxon>Metazoa</taxon>
        <taxon>Spiralia</taxon>
        <taxon>Lophotrochozoa</taxon>
        <taxon>Platyhelminthes</taxon>
        <taxon>Trematoda</taxon>
        <taxon>Digenea</taxon>
        <taxon>Plagiorchiida</taxon>
        <taxon>Pronocephalata</taxon>
        <taxon>Paramphistomoidea</taxon>
        <taxon>Paramphistomidae</taxon>
        <taxon>Calicophoron</taxon>
    </lineage>
</organism>
<dbReference type="EMBL" id="CAXLJL010000156">
    <property type="protein sequence ID" value="CAL5133321.1"/>
    <property type="molecule type" value="Genomic_DNA"/>
</dbReference>
<name>A0AAV2TA68_CALDB</name>
<evidence type="ECO:0000256" key="1">
    <source>
        <dbReference type="SAM" id="MobiDB-lite"/>
    </source>
</evidence>
<accession>A0AAV2TA68</accession>
<feature type="region of interest" description="Disordered" evidence="1">
    <location>
        <begin position="1"/>
        <end position="77"/>
    </location>
</feature>
<dbReference type="EMBL" id="CAXLJL010000156">
    <property type="protein sequence ID" value="CAL5133322.1"/>
    <property type="molecule type" value="Genomic_DNA"/>
</dbReference>
<reference evidence="4" key="1">
    <citation type="submission" date="2024-06" db="EMBL/GenBank/DDBJ databases">
        <authorList>
            <person name="Liu X."/>
            <person name="Lenzi L."/>
            <person name="Haldenby T S."/>
            <person name="Uol C."/>
        </authorList>
    </citation>
    <scope>NUCLEOTIDE SEQUENCE</scope>
</reference>
<comment type="caution">
    <text evidence="4">The sequence shown here is derived from an EMBL/GenBank/DDBJ whole genome shotgun (WGS) entry which is preliminary data.</text>
</comment>
<evidence type="ECO:0000313" key="2">
    <source>
        <dbReference type="EMBL" id="CAL5133321.1"/>
    </source>
</evidence>
<feature type="compositionally biased region" description="Basic and acidic residues" evidence="1">
    <location>
        <begin position="27"/>
        <end position="70"/>
    </location>
</feature>
<evidence type="ECO:0000313" key="3">
    <source>
        <dbReference type="EMBL" id="CAL5133322.1"/>
    </source>
</evidence>
<dbReference type="Proteomes" id="UP001497525">
    <property type="component" value="Unassembled WGS sequence"/>
</dbReference>
<evidence type="ECO:0000313" key="4">
    <source>
        <dbReference type="EMBL" id="CAL5133323.1"/>
    </source>
</evidence>
<proteinExistence type="predicted"/>